<dbReference type="PANTHER" id="PTHR21377">
    <property type="entry name" value="PROTEIN FAM210B, MITOCHONDRIAL"/>
    <property type="match status" value="1"/>
</dbReference>
<dbReference type="InterPro" id="IPR045866">
    <property type="entry name" value="FAM210A/B-like"/>
</dbReference>
<feature type="domain" description="DUF1279" evidence="2">
    <location>
        <begin position="99"/>
        <end position="233"/>
    </location>
</feature>
<protein>
    <recommendedName>
        <fullName evidence="2">DUF1279 domain-containing protein</fullName>
    </recommendedName>
</protein>
<comment type="caution">
    <text evidence="3">The sequence shown here is derived from an EMBL/GenBank/DDBJ whole genome shotgun (WGS) entry which is preliminary data.</text>
</comment>
<feature type="region of interest" description="Disordered" evidence="1">
    <location>
        <begin position="32"/>
        <end position="52"/>
    </location>
</feature>
<name>A0A9P7N9G4_9HYPO</name>
<dbReference type="PANTHER" id="PTHR21377:SF0">
    <property type="entry name" value="PROTEIN FAM210B, MITOCHONDRIAL"/>
    <property type="match status" value="1"/>
</dbReference>
<dbReference type="OrthoDB" id="426386at2759"/>
<sequence length="252" mass="28525">MFRAAFGLRSVSMQNGPAWTNTWIRRAFNSAKSGVKEGQRQQQQRRRGLDLHPLQGVTRPATSRPGLTFARSQHRGFRFSGWKRNTTQTGAEEKLSLSQKLKRLSKEYGWSAVGVYLALSVLDFPFCFLLVRIVGTDTIGKVEHYVISSVSQFIPEIVRQKWHEYWHSIKSTEAETLGNDAISNKAEMAGWGVKEAQQHHKEEASLGTQLALAYAIHKSFIFFRVPLTAAVTPKVVRILRSWGWNIGKRASP</sequence>
<evidence type="ECO:0000256" key="1">
    <source>
        <dbReference type="SAM" id="MobiDB-lite"/>
    </source>
</evidence>
<evidence type="ECO:0000313" key="3">
    <source>
        <dbReference type="EMBL" id="KAG6003711.1"/>
    </source>
</evidence>
<dbReference type="GO" id="GO:0005739">
    <property type="term" value="C:mitochondrion"/>
    <property type="evidence" value="ECO:0007669"/>
    <property type="project" value="TreeGrafter"/>
</dbReference>
<proteinExistence type="predicted"/>
<evidence type="ECO:0000313" key="4">
    <source>
        <dbReference type="Proteomes" id="UP000748025"/>
    </source>
</evidence>
<dbReference type="EMBL" id="SRPW01001267">
    <property type="protein sequence ID" value="KAG6003711.1"/>
    <property type="molecule type" value="Genomic_DNA"/>
</dbReference>
<dbReference type="Pfam" id="PF06916">
    <property type="entry name" value="FAM210A-B_dom"/>
    <property type="match status" value="1"/>
</dbReference>
<organism evidence="3 4">
    <name type="scientific">Claviceps pusilla</name>
    <dbReference type="NCBI Taxonomy" id="123648"/>
    <lineage>
        <taxon>Eukaryota</taxon>
        <taxon>Fungi</taxon>
        <taxon>Dikarya</taxon>
        <taxon>Ascomycota</taxon>
        <taxon>Pezizomycotina</taxon>
        <taxon>Sordariomycetes</taxon>
        <taxon>Hypocreomycetidae</taxon>
        <taxon>Hypocreales</taxon>
        <taxon>Clavicipitaceae</taxon>
        <taxon>Claviceps</taxon>
    </lineage>
</organism>
<keyword evidence="4" id="KW-1185">Reference proteome</keyword>
<accession>A0A9P7N9G4</accession>
<gene>
    <name evidence="3" type="ORF">E4U43_000881</name>
</gene>
<reference evidence="3" key="1">
    <citation type="journal article" date="2020" name="bioRxiv">
        <title>Whole genome comparisons of ergot fungi reveals the divergence and evolution of species within the genus Claviceps are the result of varying mechanisms driving genome evolution and host range expansion.</title>
        <authorList>
            <person name="Wyka S.A."/>
            <person name="Mondo S.J."/>
            <person name="Liu M."/>
            <person name="Dettman J."/>
            <person name="Nalam V."/>
            <person name="Broders K.D."/>
        </authorList>
    </citation>
    <scope>NUCLEOTIDE SEQUENCE</scope>
    <source>
        <strain evidence="3">CCC 602</strain>
    </source>
</reference>
<dbReference type="InterPro" id="IPR009688">
    <property type="entry name" value="FAM210A/B-like_dom"/>
</dbReference>
<dbReference type="Proteomes" id="UP000748025">
    <property type="component" value="Unassembled WGS sequence"/>
</dbReference>
<dbReference type="AlphaFoldDB" id="A0A9P7N9G4"/>
<evidence type="ECO:0000259" key="2">
    <source>
        <dbReference type="Pfam" id="PF06916"/>
    </source>
</evidence>